<dbReference type="AlphaFoldDB" id="A0A4R3VVR6"/>
<protein>
    <recommendedName>
        <fullName evidence="6">Mutator family transposase</fullName>
    </recommendedName>
</protein>
<dbReference type="InterPro" id="IPR001207">
    <property type="entry name" value="Transposase_mutator"/>
</dbReference>
<organism evidence="8 9">
    <name type="scientific">Sphingobacterium alimentarium</name>
    <dbReference type="NCBI Taxonomy" id="797292"/>
    <lineage>
        <taxon>Bacteria</taxon>
        <taxon>Pseudomonadati</taxon>
        <taxon>Bacteroidota</taxon>
        <taxon>Sphingobacteriia</taxon>
        <taxon>Sphingobacteriales</taxon>
        <taxon>Sphingobacteriaceae</taxon>
        <taxon>Sphingobacterium</taxon>
    </lineage>
</organism>
<dbReference type="EMBL" id="SMBZ01000035">
    <property type="protein sequence ID" value="TCV10257.1"/>
    <property type="molecule type" value="Genomic_DNA"/>
</dbReference>
<keyword evidence="4 6" id="KW-0238">DNA-binding</keyword>
<comment type="function">
    <text evidence="1 6">Required for the transposition of the insertion element.</text>
</comment>
<feature type="region of interest" description="Disordered" evidence="7">
    <location>
        <begin position="53"/>
        <end position="86"/>
    </location>
</feature>
<dbReference type="GO" id="GO:0003677">
    <property type="term" value="F:DNA binding"/>
    <property type="evidence" value="ECO:0007669"/>
    <property type="project" value="UniProtKB-UniRule"/>
</dbReference>
<dbReference type="NCBIfam" id="NF033543">
    <property type="entry name" value="transpos_IS256"/>
    <property type="match status" value="1"/>
</dbReference>
<dbReference type="GO" id="GO:0004803">
    <property type="term" value="F:transposase activity"/>
    <property type="evidence" value="ECO:0007669"/>
    <property type="project" value="UniProtKB-UniRule"/>
</dbReference>
<gene>
    <name evidence="8" type="ORF">EDC17_103525</name>
</gene>
<evidence type="ECO:0000256" key="2">
    <source>
        <dbReference type="ARBA" id="ARBA00010961"/>
    </source>
</evidence>
<evidence type="ECO:0000313" key="8">
    <source>
        <dbReference type="EMBL" id="TCV10257.1"/>
    </source>
</evidence>
<comment type="similarity">
    <text evidence="2 6">Belongs to the transposase mutator family.</text>
</comment>
<sequence>MNKEKFDFDRFKEEAMKGLYEGKKMGGTDGVFAPMLKHLLESMLEGDLENPLLENKASGESNRKNGKTKKTVRSLQSGSFELESGRDRNGTFEPKIVAKRQLIITEELEDNVISMYARGMSTRDITTYIRDMYAMEISATEISHITDKVIPAMIEWRNRPLEPLYPFIFLDCMHFKVKDRGSVQSRAVYNILGLNQDGKKELLGVYLSENEGAKFWVSVLSDLKQRGVEDILVACVDGLKGFPEAIEAVYPKTQVQLCIVHQIRSSLKYVPEKDKKAVVADMQPIYKANTQEYGYQKLFGV</sequence>
<keyword evidence="5 6" id="KW-0233">DNA recombination</keyword>
<dbReference type="GO" id="GO:0006313">
    <property type="term" value="P:DNA transposition"/>
    <property type="evidence" value="ECO:0007669"/>
    <property type="project" value="UniProtKB-UniRule"/>
</dbReference>
<evidence type="ECO:0000256" key="7">
    <source>
        <dbReference type="SAM" id="MobiDB-lite"/>
    </source>
</evidence>
<comment type="caution">
    <text evidence="8">The sequence shown here is derived from an EMBL/GenBank/DDBJ whole genome shotgun (WGS) entry which is preliminary data.</text>
</comment>
<keyword evidence="9" id="KW-1185">Reference proteome</keyword>
<dbReference type="Proteomes" id="UP000295197">
    <property type="component" value="Unassembled WGS sequence"/>
</dbReference>
<name>A0A4R3VVR6_9SPHI</name>
<dbReference type="Pfam" id="PF00872">
    <property type="entry name" value="Transposase_mut"/>
    <property type="match status" value="1"/>
</dbReference>
<keyword evidence="6" id="KW-0814">Transposable element</keyword>
<keyword evidence="3 6" id="KW-0815">Transposition</keyword>
<dbReference type="PANTHER" id="PTHR33217:SF8">
    <property type="entry name" value="MUTATOR FAMILY TRANSPOSASE"/>
    <property type="match status" value="1"/>
</dbReference>
<evidence type="ECO:0000313" key="9">
    <source>
        <dbReference type="Proteomes" id="UP000295197"/>
    </source>
</evidence>
<accession>A0A4R3VVR6</accession>
<proteinExistence type="inferred from homology"/>
<evidence type="ECO:0000256" key="6">
    <source>
        <dbReference type="RuleBase" id="RU365089"/>
    </source>
</evidence>
<dbReference type="PANTHER" id="PTHR33217">
    <property type="entry name" value="TRANSPOSASE FOR INSERTION SEQUENCE ELEMENT IS1081"/>
    <property type="match status" value="1"/>
</dbReference>
<reference evidence="8 9" key="1">
    <citation type="submission" date="2019-03" db="EMBL/GenBank/DDBJ databases">
        <title>Genomic Encyclopedia of Type Strains, Phase IV (KMG-IV): sequencing the most valuable type-strain genomes for metagenomic binning, comparative biology and taxonomic classification.</title>
        <authorList>
            <person name="Goeker M."/>
        </authorList>
    </citation>
    <scope>NUCLEOTIDE SEQUENCE [LARGE SCALE GENOMIC DNA]</scope>
    <source>
        <strain evidence="8 9">DSM 22362</strain>
    </source>
</reference>
<dbReference type="PROSITE" id="PS01007">
    <property type="entry name" value="TRANSPOSASE_MUTATOR"/>
    <property type="match status" value="1"/>
</dbReference>
<evidence type="ECO:0000256" key="5">
    <source>
        <dbReference type="ARBA" id="ARBA00023172"/>
    </source>
</evidence>
<evidence type="ECO:0000256" key="3">
    <source>
        <dbReference type="ARBA" id="ARBA00022578"/>
    </source>
</evidence>
<evidence type="ECO:0000256" key="4">
    <source>
        <dbReference type="ARBA" id="ARBA00023125"/>
    </source>
</evidence>
<evidence type="ECO:0000256" key="1">
    <source>
        <dbReference type="ARBA" id="ARBA00002190"/>
    </source>
</evidence>